<proteinExistence type="predicted"/>
<evidence type="ECO:0000313" key="2">
    <source>
        <dbReference type="Proteomes" id="UP000012099"/>
    </source>
</evidence>
<evidence type="ECO:0000313" key="1">
    <source>
        <dbReference type="EMBL" id="EMN02639.1"/>
    </source>
</evidence>
<sequence>MSYPHPKRGGMESNFYYKSSQKYLRIDILSKDKIFLR</sequence>
<name>A0ABP2TEP5_9LEPT</name>
<reference evidence="1 2" key="1">
    <citation type="submission" date="2013-01" db="EMBL/GenBank/DDBJ databases">
        <authorList>
            <person name="Harkins D.M."/>
            <person name="Durkin A.S."/>
            <person name="Brinkac L.M."/>
            <person name="Haft D.H."/>
            <person name="Selengut J.D."/>
            <person name="Sanka R."/>
            <person name="DePew J."/>
            <person name="Purushe J."/>
            <person name="Whelen A.C."/>
            <person name="Vinetz J.M."/>
            <person name="Sutton G.G."/>
            <person name="Nierman W.C."/>
            <person name="Fouts D.E."/>
        </authorList>
    </citation>
    <scope>NUCLEOTIDE SEQUENCE [LARGE SCALE GENOMIC DNA]</scope>
    <source>
        <strain evidence="1 2">2007001578</strain>
    </source>
</reference>
<gene>
    <name evidence="1" type="ORF">LEP1GSC035_3705</name>
</gene>
<organism evidence="1 2">
    <name type="scientific">Leptospira noguchii str. 2007001578</name>
    <dbReference type="NCBI Taxonomy" id="1049974"/>
    <lineage>
        <taxon>Bacteria</taxon>
        <taxon>Pseudomonadati</taxon>
        <taxon>Spirochaetota</taxon>
        <taxon>Spirochaetia</taxon>
        <taxon>Leptospirales</taxon>
        <taxon>Leptospiraceae</taxon>
        <taxon>Leptospira</taxon>
    </lineage>
</organism>
<dbReference type="EMBL" id="AHMH02000008">
    <property type="protein sequence ID" value="EMN02639.1"/>
    <property type="molecule type" value="Genomic_DNA"/>
</dbReference>
<comment type="caution">
    <text evidence="1">The sequence shown here is derived from an EMBL/GenBank/DDBJ whole genome shotgun (WGS) entry which is preliminary data.</text>
</comment>
<protein>
    <submittedName>
        <fullName evidence="1">Uncharacterized protein</fullName>
    </submittedName>
</protein>
<accession>A0ABP2TEP5</accession>
<keyword evidence="2" id="KW-1185">Reference proteome</keyword>
<dbReference type="Proteomes" id="UP000012099">
    <property type="component" value="Unassembled WGS sequence"/>
</dbReference>